<evidence type="ECO:0000256" key="7">
    <source>
        <dbReference type="ARBA" id="ARBA00023102"/>
    </source>
</evidence>
<evidence type="ECO:0000256" key="1">
    <source>
        <dbReference type="ARBA" id="ARBA00005091"/>
    </source>
</evidence>
<evidence type="ECO:0000313" key="16">
    <source>
        <dbReference type="Proteomes" id="UP000281647"/>
    </source>
</evidence>
<evidence type="ECO:0000256" key="10">
    <source>
        <dbReference type="ARBA" id="ARBA00030264"/>
    </source>
</evidence>
<evidence type="ECO:0000256" key="2">
    <source>
        <dbReference type="ARBA" id="ARBA00009667"/>
    </source>
</evidence>
<dbReference type="InterPro" id="IPR013785">
    <property type="entry name" value="Aldolase_TIM"/>
</dbReference>
<evidence type="ECO:0000256" key="14">
    <source>
        <dbReference type="RuleBase" id="RU003657"/>
    </source>
</evidence>
<evidence type="ECO:0000256" key="4">
    <source>
        <dbReference type="ARBA" id="ARBA00012809"/>
    </source>
</evidence>
<dbReference type="InterPro" id="IPR004651">
    <property type="entry name" value="HisF"/>
</dbReference>
<dbReference type="GO" id="GO:0016829">
    <property type="term" value="F:lyase activity"/>
    <property type="evidence" value="ECO:0007669"/>
    <property type="project" value="UniProtKB-KW"/>
</dbReference>
<comment type="function">
    <text evidence="9">IGPS catalyzes the conversion of PRFAR and glutamine to IGP, AICAR and glutamate. The HisF subunit catalyzes the cyclization activity that produces IGP and AICAR from PRFAR using the ammonia provided by the HisH subunit.</text>
</comment>
<sequence>MLLTRTIPVLLLHGKGLNKTRRFEYWKYLGDPVNAVRIFNEKEVDELIVLDIDASRNGFAPRINEIVELAGECFMPMCYGGGITDIEQVRRLLGEGIEKVSLNTSAHNNPGLVEEAARYFGSQSIVVSIDVRETSPGRWSVFSNSGRQDRKVDPVSFAVQMQDRGAGEILLYDIDRDGTKSGYNLDLIGRVSESVDIPVVAAGGAGHLGHLQQAIRAGAHAVAAGSLFVLIGRLDGVLISYPAQAELERLYAGLGEFA</sequence>
<dbReference type="NCBIfam" id="NF038364">
    <property type="entry name" value="AglZ_HisF2_fam"/>
    <property type="match status" value="1"/>
</dbReference>
<dbReference type="PANTHER" id="PTHR21235:SF2">
    <property type="entry name" value="IMIDAZOLE GLYCEROL PHOSPHATE SYNTHASE HISHF"/>
    <property type="match status" value="1"/>
</dbReference>
<name>A0A432V9K5_9HYPH</name>
<dbReference type="RefSeq" id="WP_128624360.1">
    <property type="nucleotide sequence ID" value="NZ_ML133508.1"/>
</dbReference>
<keyword evidence="7 14" id="KW-0368">Histidine biosynthesis</keyword>
<dbReference type="AlphaFoldDB" id="A0A432V9K5"/>
<gene>
    <name evidence="15" type="primary">hisF</name>
    <name evidence="15" type="ORF">EET67_04210</name>
</gene>
<comment type="pathway">
    <text evidence="1">Amino-acid biosynthesis; L-histidine biosynthesis; L-histidine from 5-phospho-alpha-D-ribose 1-diphosphate: step 5/9.</text>
</comment>
<comment type="catalytic activity">
    <reaction evidence="13">
        <text>5-[(5-phospho-1-deoxy-D-ribulos-1-ylimino)methylamino]-1-(5-phospho-beta-D-ribosyl)imidazole-4-carboxamide + L-glutamine = D-erythro-1-(imidazol-4-yl)glycerol 3-phosphate + 5-amino-1-(5-phospho-beta-D-ribosyl)imidazole-4-carboxamide + L-glutamate + H(+)</text>
        <dbReference type="Rhea" id="RHEA:24793"/>
        <dbReference type="ChEBI" id="CHEBI:15378"/>
        <dbReference type="ChEBI" id="CHEBI:29985"/>
        <dbReference type="ChEBI" id="CHEBI:58278"/>
        <dbReference type="ChEBI" id="CHEBI:58359"/>
        <dbReference type="ChEBI" id="CHEBI:58475"/>
        <dbReference type="ChEBI" id="CHEBI:58525"/>
        <dbReference type="EC" id="4.3.2.10"/>
    </reaction>
</comment>
<keyword evidence="8 15" id="KW-0456">Lyase</keyword>
<dbReference type="GO" id="GO:0000105">
    <property type="term" value="P:L-histidine biosynthetic process"/>
    <property type="evidence" value="ECO:0007669"/>
    <property type="project" value="UniProtKB-UniPathway"/>
</dbReference>
<evidence type="ECO:0000256" key="12">
    <source>
        <dbReference type="ARBA" id="ARBA00032401"/>
    </source>
</evidence>
<protein>
    <recommendedName>
        <fullName evidence="5">Imidazole glycerol phosphate synthase subunit HisF</fullName>
        <ecNumber evidence="4">4.3.2.10</ecNumber>
    </recommendedName>
    <alternativeName>
        <fullName evidence="10">IGP synthase cyclase subunit</fullName>
    </alternativeName>
    <alternativeName>
        <fullName evidence="11">IGP synthase subunit HisF</fullName>
    </alternativeName>
    <alternativeName>
        <fullName evidence="12">ImGP synthase subunit HisF</fullName>
    </alternativeName>
</protein>
<keyword evidence="6 14" id="KW-0028">Amino-acid biosynthesis</keyword>
<dbReference type="EC" id="4.3.2.10" evidence="4"/>
<evidence type="ECO:0000256" key="13">
    <source>
        <dbReference type="ARBA" id="ARBA00047838"/>
    </source>
</evidence>
<dbReference type="OrthoDB" id="9781903at2"/>
<keyword evidence="16" id="KW-1185">Reference proteome</keyword>
<evidence type="ECO:0000256" key="5">
    <source>
        <dbReference type="ARBA" id="ARBA00016318"/>
    </source>
</evidence>
<evidence type="ECO:0000256" key="3">
    <source>
        <dbReference type="ARBA" id="ARBA00011152"/>
    </source>
</evidence>
<dbReference type="Gene3D" id="3.20.20.70">
    <property type="entry name" value="Aldolase class I"/>
    <property type="match status" value="1"/>
</dbReference>
<evidence type="ECO:0000256" key="6">
    <source>
        <dbReference type="ARBA" id="ARBA00022605"/>
    </source>
</evidence>
<evidence type="ECO:0000256" key="11">
    <source>
        <dbReference type="ARBA" id="ARBA00031409"/>
    </source>
</evidence>
<dbReference type="InterPro" id="IPR011060">
    <property type="entry name" value="RibuloseP-bd_barrel"/>
</dbReference>
<dbReference type="Proteomes" id="UP000281647">
    <property type="component" value="Unassembled WGS sequence"/>
</dbReference>
<accession>A0A432V9K5</accession>
<evidence type="ECO:0000313" key="15">
    <source>
        <dbReference type="EMBL" id="RUM98857.1"/>
    </source>
</evidence>
<dbReference type="PANTHER" id="PTHR21235">
    <property type="entry name" value="IMIDAZOLE GLYCEROL PHOSPHATE SYNTHASE SUBUNIT HISF/H IGP SYNTHASE SUBUNIT HISF/H"/>
    <property type="match status" value="1"/>
</dbReference>
<dbReference type="InterPro" id="IPR050064">
    <property type="entry name" value="IGPS_HisA/HisF"/>
</dbReference>
<evidence type="ECO:0000256" key="8">
    <source>
        <dbReference type="ARBA" id="ARBA00023239"/>
    </source>
</evidence>
<proteinExistence type="inferred from homology"/>
<comment type="similarity">
    <text evidence="2 14">Belongs to the HisA/HisF family.</text>
</comment>
<dbReference type="InterPro" id="IPR006062">
    <property type="entry name" value="His_biosynth"/>
</dbReference>
<dbReference type="CDD" id="cd04731">
    <property type="entry name" value="HisF"/>
    <property type="match status" value="1"/>
</dbReference>
<dbReference type="UniPathway" id="UPA00031">
    <property type="reaction ID" value="UER00010"/>
</dbReference>
<organism evidence="15 16">
    <name type="scientific">Borborobacter arsenicus</name>
    <dbReference type="NCBI Taxonomy" id="1851146"/>
    <lineage>
        <taxon>Bacteria</taxon>
        <taxon>Pseudomonadati</taxon>
        <taxon>Pseudomonadota</taxon>
        <taxon>Alphaproteobacteria</taxon>
        <taxon>Hyphomicrobiales</taxon>
        <taxon>Phyllobacteriaceae</taxon>
        <taxon>Borborobacter</taxon>
    </lineage>
</organism>
<comment type="subunit">
    <text evidence="3">Heterodimer of HisH and HisF.</text>
</comment>
<reference evidence="15 16" key="1">
    <citation type="submission" date="2018-11" db="EMBL/GenBank/DDBJ databases">
        <title>Pseudaminobacter arsenicus sp. nov., an arsenic-resistant bacterium isolated from arsenic-rich aquifers.</title>
        <authorList>
            <person name="Mu Y."/>
        </authorList>
    </citation>
    <scope>NUCLEOTIDE SEQUENCE [LARGE SCALE GENOMIC DNA]</scope>
    <source>
        <strain evidence="15 16">CB3</strain>
    </source>
</reference>
<evidence type="ECO:0000256" key="9">
    <source>
        <dbReference type="ARBA" id="ARBA00025475"/>
    </source>
</evidence>
<comment type="caution">
    <text evidence="15">The sequence shown here is derived from an EMBL/GenBank/DDBJ whole genome shotgun (WGS) entry which is preliminary data.</text>
</comment>
<dbReference type="Pfam" id="PF00977">
    <property type="entry name" value="His_biosynth"/>
    <property type="match status" value="1"/>
</dbReference>
<dbReference type="SUPFAM" id="SSF51366">
    <property type="entry name" value="Ribulose-phoshate binding barrel"/>
    <property type="match status" value="1"/>
</dbReference>
<dbReference type="EMBL" id="RKST01000003">
    <property type="protein sequence ID" value="RUM98857.1"/>
    <property type="molecule type" value="Genomic_DNA"/>
</dbReference>
<dbReference type="GO" id="GO:0000107">
    <property type="term" value="F:imidazoleglycerol-phosphate synthase activity"/>
    <property type="evidence" value="ECO:0007669"/>
    <property type="project" value="InterPro"/>
</dbReference>